<evidence type="ECO:0000256" key="2">
    <source>
        <dbReference type="ARBA" id="ARBA00006337"/>
    </source>
</evidence>
<dbReference type="Pfam" id="PF01595">
    <property type="entry name" value="CNNM"/>
    <property type="match status" value="1"/>
</dbReference>
<feature type="domain" description="CNNM transmembrane" evidence="12">
    <location>
        <begin position="1"/>
        <end position="189"/>
    </location>
</feature>
<proteinExistence type="inferred from homology"/>
<protein>
    <submittedName>
        <fullName evidence="13">HlyC/CorC family transporter</fullName>
    </submittedName>
</protein>
<name>A0A8I0AQP5_9FIRM</name>
<dbReference type="CDD" id="cd04590">
    <property type="entry name" value="CBS_pair_CorC_HlyC_assoc"/>
    <property type="match status" value="1"/>
</dbReference>
<dbReference type="Gene3D" id="3.30.465.10">
    <property type="match status" value="1"/>
</dbReference>
<dbReference type="Pfam" id="PF00571">
    <property type="entry name" value="CBS"/>
    <property type="match status" value="2"/>
</dbReference>
<dbReference type="InterPro" id="IPR046342">
    <property type="entry name" value="CBS_dom_sf"/>
</dbReference>
<feature type="domain" description="CBS" evidence="11">
    <location>
        <begin position="274"/>
        <end position="331"/>
    </location>
</feature>
<dbReference type="RefSeq" id="WP_186847860.1">
    <property type="nucleotide sequence ID" value="NZ_JACOOX010000006.1"/>
</dbReference>
<evidence type="ECO:0000256" key="8">
    <source>
        <dbReference type="PROSITE-ProRule" id="PRU00703"/>
    </source>
</evidence>
<dbReference type="PANTHER" id="PTHR22777">
    <property type="entry name" value="HEMOLYSIN-RELATED"/>
    <property type="match status" value="1"/>
</dbReference>
<reference evidence="13 14" key="1">
    <citation type="submission" date="2020-08" db="EMBL/GenBank/DDBJ databases">
        <title>Genome public.</title>
        <authorList>
            <person name="Liu C."/>
            <person name="Sun Q."/>
        </authorList>
    </citation>
    <scope>NUCLEOTIDE SEQUENCE [LARGE SCALE GENOMIC DNA]</scope>
    <source>
        <strain evidence="13 14">NSJ-10</strain>
    </source>
</reference>
<dbReference type="PANTHER" id="PTHR22777:SF17">
    <property type="entry name" value="UPF0053 PROTEIN SLL0260"/>
    <property type="match status" value="1"/>
</dbReference>
<evidence type="ECO:0000256" key="9">
    <source>
        <dbReference type="PROSITE-ProRule" id="PRU01193"/>
    </source>
</evidence>
<dbReference type="AlphaFoldDB" id="A0A8I0AQP5"/>
<evidence type="ECO:0000256" key="4">
    <source>
        <dbReference type="ARBA" id="ARBA00022737"/>
    </source>
</evidence>
<comment type="similarity">
    <text evidence="2">Belongs to the UPF0053 family.</text>
</comment>
<keyword evidence="5 9" id="KW-1133">Transmembrane helix</keyword>
<feature type="domain" description="CBS" evidence="11">
    <location>
        <begin position="208"/>
        <end position="271"/>
    </location>
</feature>
<evidence type="ECO:0000259" key="12">
    <source>
        <dbReference type="PROSITE" id="PS51846"/>
    </source>
</evidence>
<keyword evidence="14" id="KW-1185">Reference proteome</keyword>
<accession>A0A8I0AQP5</accession>
<evidence type="ECO:0000256" key="1">
    <source>
        <dbReference type="ARBA" id="ARBA00004141"/>
    </source>
</evidence>
<keyword evidence="7 9" id="KW-0472">Membrane</keyword>
<evidence type="ECO:0000313" key="14">
    <source>
        <dbReference type="Proteomes" id="UP000615234"/>
    </source>
</evidence>
<evidence type="ECO:0000313" key="13">
    <source>
        <dbReference type="EMBL" id="MBC5663393.1"/>
    </source>
</evidence>
<sequence length="430" mass="47914">MHPSTIIQLFTIILLILLSAFFSSAETALTTVNKFTLRSMADNGNKRATRVLKLISNSDKLISTILIGNNIVNISASALATTLTTNLFGSKAVGIATGILTILILLFGEITPKTLAQNNSVKMSILYVDVVRFLVYIFTPFVFIINKISHVIFWILRMDTNGSAKSITEDELITMVNVSEEEGVIENKEKEMITNVVDFGDSRVRDIMIPRADVTMVSVTASYDELLKQYMEVPYTRLPVYKDSRDNVIGILHVKDLFFYKATHDINNFDVAKIIREPLYVYEFQKTNDLLTNMKSSSNSIGIVLDEYGVSVGLISMEDLIEEIIGDIKDEYDDAEHNNIVKIDDTHYSIDGGIKLDDLNDALDLDIESEDYDSIGGYIIQLLDHLPSVGDTASDGTISCKVTKLDKKRVSRVLLEILPQPDTDNDDGNA</sequence>
<organism evidence="13 14">
    <name type="scientific">Coprococcus hominis</name>
    <name type="common">ex Liu et al. 2022</name>
    <dbReference type="NCBI Taxonomy" id="2763039"/>
    <lineage>
        <taxon>Bacteria</taxon>
        <taxon>Bacillati</taxon>
        <taxon>Bacillota</taxon>
        <taxon>Clostridia</taxon>
        <taxon>Lachnospirales</taxon>
        <taxon>Lachnospiraceae</taxon>
        <taxon>Coprococcus</taxon>
    </lineage>
</organism>
<feature type="transmembrane region" description="Helical" evidence="10">
    <location>
        <begin position="61"/>
        <end position="80"/>
    </location>
</feature>
<dbReference type="InterPro" id="IPR005170">
    <property type="entry name" value="Transptr-assoc_dom"/>
</dbReference>
<dbReference type="InterPro" id="IPR016169">
    <property type="entry name" value="FAD-bd_PCMH_sub2"/>
</dbReference>
<evidence type="ECO:0000256" key="10">
    <source>
        <dbReference type="SAM" id="Phobius"/>
    </source>
</evidence>
<dbReference type="InterPro" id="IPR036318">
    <property type="entry name" value="FAD-bd_PCMH-like_sf"/>
</dbReference>
<dbReference type="Pfam" id="PF03471">
    <property type="entry name" value="CorC_HlyC"/>
    <property type="match status" value="1"/>
</dbReference>
<dbReference type="InterPro" id="IPR002550">
    <property type="entry name" value="CNNM"/>
</dbReference>
<dbReference type="InterPro" id="IPR044751">
    <property type="entry name" value="Ion_transp-like_CBS"/>
</dbReference>
<evidence type="ECO:0000259" key="11">
    <source>
        <dbReference type="PROSITE" id="PS51371"/>
    </source>
</evidence>
<evidence type="ECO:0000256" key="6">
    <source>
        <dbReference type="ARBA" id="ARBA00023122"/>
    </source>
</evidence>
<dbReference type="GO" id="GO:0050660">
    <property type="term" value="F:flavin adenine dinucleotide binding"/>
    <property type="evidence" value="ECO:0007669"/>
    <property type="project" value="InterPro"/>
</dbReference>
<comment type="caution">
    <text evidence="13">The sequence shown here is derived from an EMBL/GenBank/DDBJ whole genome shotgun (WGS) entry which is preliminary data.</text>
</comment>
<dbReference type="Gene3D" id="3.10.580.10">
    <property type="entry name" value="CBS-domain"/>
    <property type="match status" value="1"/>
</dbReference>
<dbReference type="InterPro" id="IPR000644">
    <property type="entry name" value="CBS_dom"/>
</dbReference>
<dbReference type="Proteomes" id="UP000615234">
    <property type="component" value="Unassembled WGS sequence"/>
</dbReference>
<dbReference type="SMART" id="SM01091">
    <property type="entry name" value="CorC_HlyC"/>
    <property type="match status" value="1"/>
</dbReference>
<evidence type="ECO:0000256" key="7">
    <source>
        <dbReference type="ARBA" id="ARBA00023136"/>
    </source>
</evidence>
<evidence type="ECO:0000256" key="5">
    <source>
        <dbReference type="ARBA" id="ARBA00022989"/>
    </source>
</evidence>
<dbReference type="SUPFAM" id="SSF56176">
    <property type="entry name" value="FAD-binding/transporter-associated domain-like"/>
    <property type="match status" value="1"/>
</dbReference>
<dbReference type="EMBL" id="JACOOX010000006">
    <property type="protein sequence ID" value="MBC5663393.1"/>
    <property type="molecule type" value="Genomic_DNA"/>
</dbReference>
<feature type="transmembrane region" description="Helical" evidence="10">
    <location>
        <begin position="130"/>
        <end position="156"/>
    </location>
</feature>
<evidence type="ECO:0000256" key="3">
    <source>
        <dbReference type="ARBA" id="ARBA00022692"/>
    </source>
</evidence>
<dbReference type="GO" id="GO:0005886">
    <property type="term" value="C:plasma membrane"/>
    <property type="evidence" value="ECO:0007669"/>
    <property type="project" value="TreeGrafter"/>
</dbReference>
<keyword evidence="6 8" id="KW-0129">CBS domain</keyword>
<gene>
    <name evidence="13" type="ORF">H8S09_10980</name>
</gene>
<feature type="transmembrane region" description="Helical" evidence="10">
    <location>
        <begin position="92"/>
        <end position="110"/>
    </location>
</feature>
<dbReference type="FunFam" id="3.10.580.10:FF:000002">
    <property type="entry name" value="Magnesium/cobalt efflux protein CorC"/>
    <property type="match status" value="1"/>
</dbReference>
<keyword evidence="4" id="KW-0677">Repeat</keyword>
<comment type="subcellular location">
    <subcellularLocation>
        <location evidence="1">Membrane</location>
        <topology evidence="1">Multi-pass membrane protein</topology>
    </subcellularLocation>
</comment>
<keyword evidence="3 9" id="KW-0812">Transmembrane</keyword>
<dbReference type="SUPFAM" id="SSF54631">
    <property type="entry name" value="CBS-domain pair"/>
    <property type="match status" value="1"/>
</dbReference>
<dbReference type="PROSITE" id="PS51846">
    <property type="entry name" value="CNNM"/>
    <property type="match status" value="1"/>
</dbReference>
<dbReference type="PROSITE" id="PS51371">
    <property type="entry name" value="CBS"/>
    <property type="match status" value="2"/>
</dbReference>